<dbReference type="OrthoDB" id="3798277at2759"/>
<reference evidence="2" key="1">
    <citation type="submission" date="2022-11" db="EMBL/GenBank/DDBJ databases">
        <authorList>
            <person name="Petersen C."/>
        </authorList>
    </citation>
    <scope>NUCLEOTIDE SEQUENCE</scope>
    <source>
        <strain evidence="2">IBT 34128</strain>
    </source>
</reference>
<name>A0A9W9FKB2_9EURO</name>
<dbReference type="Proteomes" id="UP001141434">
    <property type="component" value="Unassembled WGS sequence"/>
</dbReference>
<gene>
    <name evidence="2" type="ORF">NUU61_003912</name>
</gene>
<feature type="region of interest" description="Disordered" evidence="1">
    <location>
        <begin position="70"/>
        <end position="90"/>
    </location>
</feature>
<dbReference type="EMBL" id="JAPMSZ010000005">
    <property type="protein sequence ID" value="KAJ5101690.1"/>
    <property type="molecule type" value="Genomic_DNA"/>
</dbReference>
<dbReference type="RefSeq" id="XP_056512521.1">
    <property type="nucleotide sequence ID" value="XM_056654494.1"/>
</dbReference>
<proteinExistence type="predicted"/>
<comment type="caution">
    <text evidence="2">The sequence shown here is derived from an EMBL/GenBank/DDBJ whole genome shotgun (WGS) entry which is preliminary data.</text>
</comment>
<reference evidence="2" key="2">
    <citation type="journal article" date="2023" name="IMA Fungus">
        <title>Comparative genomic study of the Penicillium genus elucidates a diverse pangenome and 15 lateral gene transfer events.</title>
        <authorList>
            <person name="Petersen C."/>
            <person name="Sorensen T."/>
            <person name="Nielsen M.R."/>
            <person name="Sondergaard T.E."/>
            <person name="Sorensen J.L."/>
            <person name="Fitzpatrick D.A."/>
            <person name="Frisvad J.C."/>
            <person name="Nielsen K.L."/>
        </authorList>
    </citation>
    <scope>NUCLEOTIDE SEQUENCE</scope>
    <source>
        <strain evidence="2">IBT 34128</strain>
    </source>
</reference>
<protein>
    <submittedName>
        <fullName evidence="2">Uncharacterized protein</fullName>
    </submittedName>
</protein>
<evidence type="ECO:0000256" key="1">
    <source>
        <dbReference type="SAM" id="MobiDB-lite"/>
    </source>
</evidence>
<dbReference type="GeneID" id="81393662"/>
<feature type="compositionally biased region" description="Polar residues" evidence="1">
    <location>
        <begin position="147"/>
        <end position="158"/>
    </location>
</feature>
<accession>A0A9W9FKB2</accession>
<evidence type="ECO:0000313" key="3">
    <source>
        <dbReference type="Proteomes" id="UP001141434"/>
    </source>
</evidence>
<organism evidence="2 3">
    <name type="scientific">Penicillium alfredii</name>
    <dbReference type="NCBI Taxonomy" id="1506179"/>
    <lineage>
        <taxon>Eukaryota</taxon>
        <taxon>Fungi</taxon>
        <taxon>Dikarya</taxon>
        <taxon>Ascomycota</taxon>
        <taxon>Pezizomycotina</taxon>
        <taxon>Eurotiomycetes</taxon>
        <taxon>Eurotiomycetidae</taxon>
        <taxon>Eurotiales</taxon>
        <taxon>Aspergillaceae</taxon>
        <taxon>Penicillium</taxon>
    </lineage>
</organism>
<evidence type="ECO:0000313" key="2">
    <source>
        <dbReference type="EMBL" id="KAJ5101690.1"/>
    </source>
</evidence>
<sequence>MYGPELCARFAWKNTYNLPASSRALNPAVSENADSYTWFYIFNWFNKEFVWNSAGLWSWDKDHKRDVNQTEGDFGTNDWEDDPDNTMPASKINEDAIYPQANCQPVGGDPLNQDCAYLDEDYDDWVKAHPSATATLTVHRTEPAPPTKTSTTSVSCTP</sequence>
<keyword evidence="3" id="KW-1185">Reference proteome</keyword>
<feature type="region of interest" description="Disordered" evidence="1">
    <location>
        <begin position="138"/>
        <end position="158"/>
    </location>
</feature>
<dbReference type="AlphaFoldDB" id="A0A9W9FKB2"/>